<dbReference type="InterPro" id="IPR036286">
    <property type="entry name" value="LexA/Signal_pep-like_sf"/>
</dbReference>
<dbReference type="CDD" id="cd06530">
    <property type="entry name" value="S26_SPase_I"/>
    <property type="match status" value="1"/>
</dbReference>
<evidence type="ECO:0000256" key="6">
    <source>
        <dbReference type="ARBA" id="ARBA00038445"/>
    </source>
</evidence>
<dbReference type="InterPro" id="IPR052064">
    <property type="entry name" value="Mito_IMP1_subunit"/>
</dbReference>
<keyword evidence="5" id="KW-0472">Membrane</keyword>
<dbReference type="PANTHER" id="PTHR12383:SF36">
    <property type="entry name" value="MITOCHONDRIAL ATP-INDEPENDENT INNER MEMBRANE PROTEASE SUBUNIT 1B-RELATED"/>
    <property type="match status" value="1"/>
</dbReference>
<dbReference type="PROSITE" id="PS00761">
    <property type="entry name" value="SPASE_I_3"/>
    <property type="match status" value="1"/>
</dbReference>
<gene>
    <name evidence="9" type="ORF">AYBTSS11_LOCUS15657</name>
</gene>
<dbReference type="GO" id="GO:0004252">
    <property type="term" value="F:serine-type endopeptidase activity"/>
    <property type="evidence" value="ECO:0007669"/>
    <property type="project" value="InterPro"/>
</dbReference>
<sequence>MEAVVTYGPSMLPTIDLTTSVFIMEKISTRYGKVDRGDIVILRHPQHPTRKITKRVIGLEGDRITYSSNPKSNRLEDDSLKYISHPENNDKLETIVVPKGGVWVEGDNKYNSQDSRKFGSVPYDLIQGRIFWRITPFKYFGPFWHK</sequence>
<dbReference type="GO" id="GO:0042720">
    <property type="term" value="C:mitochondrial inner membrane peptidase complex"/>
    <property type="evidence" value="ECO:0007669"/>
    <property type="project" value="TreeGrafter"/>
</dbReference>
<dbReference type="PRINTS" id="PR00727">
    <property type="entry name" value="LEADERPTASE"/>
</dbReference>
<keyword evidence="2" id="KW-0999">Mitochondrion inner membrane</keyword>
<comment type="similarity">
    <text evidence="6">Belongs to the peptidase S26 family. IMP1 subfamily.</text>
</comment>
<dbReference type="Proteomes" id="UP001189624">
    <property type="component" value="Chromosome 4"/>
</dbReference>
<dbReference type="AlphaFoldDB" id="A0AA86SH06"/>
<evidence type="ECO:0000256" key="7">
    <source>
        <dbReference type="PIRSR" id="PIRSR600223-1"/>
    </source>
</evidence>
<dbReference type="NCBIfam" id="TIGR02227">
    <property type="entry name" value="sigpep_I_bact"/>
    <property type="match status" value="1"/>
</dbReference>
<keyword evidence="10" id="KW-1185">Reference proteome</keyword>
<keyword evidence="4" id="KW-0496">Mitochondrion</keyword>
<dbReference type="PANTHER" id="PTHR12383">
    <property type="entry name" value="PROTEASE FAMILY S26 MITOCHONDRIAL INNER MEMBRANE PROTEASE-RELATED"/>
    <property type="match status" value="1"/>
</dbReference>
<dbReference type="GO" id="GO:0006627">
    <property type="term" value="P:protein processing involved in protein targeting to mitochondrion"/>
    <property type="evidence" value="ECO:0007669"/>
    <property type="project" value="TreeGrafter"/>
</dbReference>
<keyword evidence="3" id="KW-0378">Hydrolase</keyword>
<name>A0AA86SH06_9FABA</name>
<dbReference type="SUPFAM" id="SSF51306">
    <property type="entry name" value="LexA/Signal peptidase"/>
    <property type="match status" value="1"/>
</dbReference>
<protein>
    <recommendedName>
        <fullName evidence="8">Peptidase S26 domain-containing protein</fullName>
    </recommendedName>
</protein>
<comment type="subcellular location">
    <subcellularLocation>
        <location evidence="1">Mitochondrion inner membrane</location>
    </subcellularLocation>
</comment>
<evidence type="ECO:0000313" key="9">
    <source>
        <dbReference type="EMBL" id="CAJ1953119.1"/>
    </source>
</evidence>
<evidence type="ECO:0000256" key="3">
    <source>
        <dbReference type="ARBA" id="ARBA00022801"/>
    </source>
</evidence>
<feature type="domain" description="Peptidase S26" evidence="8">
    <location>
        <begin position="5"/>
        <end position="133"/>
    </location>
</feature>
<evidence type="ECO:0000256" key="2">
    <source>
        <dbReference type="ARBA" id="ARBA00022792"/>
    </source>
</evidence>
<dbReference type="Gramene" id="rna-AYBTSS11_LOCUS15657">
    <property type="protein sequence ID" value="CAJ1953119.1"/>
    <property type="gene ID" value="gene-AYBTSS11_LOCUS15657"/>
</dbReference>
<dbReference type="Pfam" id="PF10502">
    <property type="entry name" value="Peptidase_S26"/>
    <property type="match status" value="1"/>
</dbReference>
<evidence type="ECO:0000259" key="8">
    <source>
        <dbReference type="Pfam" id="PF10502"/>
    </source>
</evidence>
<evidence type="ECO:0000256" key="1">
    <source>
        <dbReference type="ARBA" id="ARBA00004273"/>
    </source>
</evidence>
<dbReference type="InterPro" id="IPR019533">
    <property type="entry name" value="Peptidase_S26"/>
</dbReference>
<evidence type="ECO:0000256" key="4">
    <source>
        <dbReference type="ARBA" id="ARBA00023128"/>
    </source>
</evidence>
<evidence type="ECO:0000256" key="5">
    <source>
        <dbReference type="ARBA" id="ARBA00023136"/>
    </source>
</evidence>
<proteinExistence type="inferred from homology"/>
<evidence type="ECO:0000313" key="10">
    <source>
        <dbReference type="Proteomes" id="UP001189624"/>
    </source>
</evidence>
<dbReference type="Gene3D" id="2.10.109.10">
    <property type="entry name" value="Umud Fragment, subunit A"/>
    <property type="match status" value="1"/>
</dbReference>
<accession>A0AA86SH06</accession>
<organism evidence="9 10">
    <name type="scientific">Sphenostylis stenocarpa</name>
    <dbReference type="NCBI Taxonomy" id="92480"/>
    <lineage>
        <taxon>Eukaryota</taxon>
        <taxon>Viridiplantae</taxon>
        <taxon>Streptophyta</taxon>
        <taxon>Embryophyta</taxon>
        <taxon>Tracheophyta</taxon>
        <taxon>Spermatophyta</taxon>
        <taxon>Magnoliopsida</taxon>
        <taxon>eudicotyledons</taxon>
        <taxon>Gunneridae</taxon>
        <taxon>Pentapetalae</taxon>
        <taxon>rosids</taxon>
        <taxon>fabids</taxon>
        <taxon>Fabales</taxon>
        <taxon>Fabaceae</taxon>
        <taxon>Papilionoideae</taxon>
        <taxon>50 kb inversion clade</taxon>
        <taxon>NPAAA clade</taxon>
        <taxon>indigoferoid/millettioid clade</taxon>
        <taxon>Phaseoleae</taxon>
        <taxon>Sphenostylis</taxon>
    </lineage>
</organism>
<feature type="active site" evidence="7">
    <location>
        <position position="54"/>
    </location>
</feature>
<dbReference type="GO" id="GO:0006465">
    <property type="term" value="P:signal peptide processing"/>
    <property type="evidence" value="ECO:0007669"/>
    <property type="project" value="InterPro"/>
</dbReference>
<feature type="active site" evidence="7">
    <location>
        <position position="10"/>
    </location>
</feature>
<dbReference type="InterPro" id="IPR019758">
    <property type="entry name" value="Pept_S26A_signal_pept_1_CS"/>
</dbReference>
<dbReference type="EMBL" id="OY731401">
    <property type="protein sequence ID" value="CAJ1953119.1"/>
    <property type="molecule type" value="Genomic_DNA"/>
</dbReference>
<dbReference type="InterPro" id="IPR000223">
    <property type="entry name" value="Pept_S26A_signal_pept_1"/>
</dbReference>
<reference evidence="9" key="1">
    <citation type="submission" date="2023-10" db="EMBL/GenBank/DDBJ databases">
        <authorList>
            <person name="Domelevo Entfellner J.-B."/>
        </authorList>
    </citation>
    <scope>NUCLEOTIDE SEQUENCE</scope>
</reference>